<dbReference type="Proteomes" id="UP000078113">
    <property type="component" value="Unassembled WGS sequence"/>
</dbReference>
<keyword evidence="4" id="KW-1185">Reference proteome</keyword>
<proteinExistence type="predicted"/>
<feature type="compositionally biased region" description="Low complexity" evidence="1">
    <location>
        <begin position="24"/>
        <end position="84"/>
    </location>
</feature>
<dbReference type="PANTHER" id="PTHR45990">
    <property type="entry name" value="DNA REPAIR PROTEIN REV1"/>
    <property type="match status" value="1"/>
</dbReference>
<dbReference type="EMBL" id="LWDG02000001">
    <property type="protein sequence ID" value="KAE8272256.1"/>
    <property type="molecule type" value="Genomic_DNA"/>
</dbReference>
<dbReference type="AlphaFoldDB" id="A0A8X7NI23"/>
<name>A0A8X7NI23_9BASI</name>
<dbReference type="GO" id="GO:0070987">
    <property type="term" value="P:error-free translesion synthesis"/>
    <property type="evidence" value="ECO:0007669"/>
    <property type="project" value="TreeGrafter"/>
</dbReference>
<reference evidence="3" key="1">
    <citation type="submission" date="2016-04" db="EMBL/GenBank/DDBJ databases">
        <authorList>
            <person name="Nguyen H.D."/>
            <person name="Samba Siva P."/>
            <person name="Cullis J."/>
            <person name="Levesque C.A."/>
            <person name="Hambleton S."/>
        </authorList>
    </citation>
    <scope>NUCLEOTIDE SEQUENCE</scope>
    <source>
        <strain evidence="3">DAOMC 236422</strain>
    </source>
</reference>
<dbReference type="Gene3D" id="3.40.50.10190">
    <property type="entry name" value="BRCT domain"/>
    <property type="match status" value="1"/>
</dbReference>
<feature type="region of interest" description="Disordered" evidence="1">
    <location>
        <begin position="1"/>
        <end position="101"/>
    </location>
</feature>
<feature type="domain" description="BRCT" evidence="2">
    <location>
        <begin position="182"/>
        <end position="280"/>
    </location>
</feature>
<evidence type="ECO:0000256" key="1">
    <source>
        <dbReference type="SAM" id="MobiDB-lite"/>
    </source>
</evidence>
<dbReference type="SMART" id="SM00292">
    <property type="entry name" value="BRCT"/>
    <property type="match status" value="1"/>
</dbReference>
<dbReference type="PANTHER" id="PTHR45990:SF1">
    <property type="entry name" value="DNA REPAIR PROTEIN REV1"/>
    <property type="match status" value="1"/>
</dbReference>
<dbReference type="InterPro" id="IPR036420">
    <property type="entry name" value="BRCT_dom_sf"/>
</dbReference>
<sequence length="320" mass="33793">MPGKEEAPSGSQALPSSQQGWRQAAYASQSKASSSPAGGLSSAFSKSSPSKTRSSTSQRAQASGFLKSESSTGSSSSSLQSGRGSNVGFGSASGSGSGSGSGLAALPLFSSKATDEVRALTSKKGMKSESNPITNSRMAEQTQHYVSSATGHQVADRAVASFPIAAWRDQRQSKLREQAVEKSSDIFKGVTAYLNGYQGEDQVNLDITRKIQENGGKVNYLYSKTQCTHIISSRALSGKKNQEWLVQKKKSATIAKLVRPDWVYDSIAAGKRLAESKYPVFSDQTQSSILAAFGRKEPAEPESEAGPSSLSTVDRSTHEG</sequence>
<reference evidence="3" key="2">
    <citation type="journal article" date="2019" name="IMA Fungus">
        <title>Genome sequencing and comparison of five Tilletia species to identify candidate genes for the detection of regulated species infecting wheat.</title>
        <authorList>
            <person name="Nguyen H.D.T."/>
            <person name="Sultana T."/>
            <person name="Kesanakurti P."/>
            <person name="Hambleton S."/>
        </authorList>
    </citation>
    <scope>NUCLEOTIDE SEQUENCE</scope>
    <source>
        <strain evidence="3">DAOMC 236422</strain>
    </source>
</reference>
<comment type="caution">
    <text evidence="3">The sequence shown here is derived from an EMBL/GenBank/DDBJ whole genome shotgun (WGS) entry which is preliminary data.</text>
</comment>
<dbReference type="GO" id="GO:0005634">
    <property type="term" value="C:nucleus"/>
    <property type="evidence" value="ECO:0007669"/>
    <property type="project" value="TreeGrafter"/>
</dbReference>
<evidence type="ECO:0000259" key="2">
    <source>
        <dbReference type="PROSITE" id="PS50172"/>
    </source>
</evidence>
<dbReference type="GO" id="GO:0017125">
    <property type="term" value="F:deoxycytidyl transferase activity"/>
    <property type="evidence" value="ECO:0007669"/>
    <property type="project" value="TreeGrafter"/>
</dbReference>
<evidence type="ECO:0000313" key="4">
    <source>
        <dbReference type="Proteomes" id="UP000078113"/>
    </source>
</evidence>
<feature type="compositionally biased region" description="Polar residues" evidence="1">
    <location>
        <begin position="9"/>
        <end position="21"/>
    </location>
</feature>
<organism evidence="3 4">
    <name type="scientific">Tilletia walkeri</name>
    <dbReference type="NCBI Taxonomy" id="117179"/>
    <lineage>
        <taxon>Eukaryota</taxon>
        <taxon>Fungi</taxon>
        <taxon>Dikarya</taxon>
        <taxon>Basidiomycota</taxon>
        <taxon>Ustilaginomycotina</taxon>
        <taxon>Exobasidiomycetes</taxon>
        <taxon>Tilletiales</taxon>
        <taxon>Tilletiaceae</taxon>
        <taxon>Tilletia</taxon>
    </lineage>
</organism>
<accession>A0A8X7NI23</accession>
<feature type="region of interest" description="Disordered" evidence="1">
    <location>
        <begin position="291"/>
        <end position="320"/>
    </location>
</feature>
<dbReference type="GO" id="GO:0003887">
    <property type="term" value="F:DNA-directed DNA polymerase activity"/>
    <property type="evidence" value="ECO:0007669"/>
    <property type="project" value="TreeGrafter"/>
</dbReference>
<dbReference type="InterPro" id="IPR001357">
    <property type="entry name" value="BRCT_dom"/>
</dbReference>
<protein>
    <recommendedName>
        <fullName evidence="2">BRCT domain-containing protein</fullName>
    </recommendedName>
</protein>
<dbReference type="Pfam" id="PF00533">
    <property type="entry name" value="BRCT"/>
    <property type="match status" value="1"/>
</dbReference>
<dbReference type="PROSITE" id="PS50172">
    <property type="entry name" value="BRCT"/>
    <property type="match status" value="1"/>
</dbReference>
<evidence type="ECO:0000313" key="3">
    <source>
        <dbReference type="EMBL" id="KAE8272256.1"/>
    </source>
</evidence>
<feature type="compositionally biased region" description="Gly residues" evidence="1">
    <location>
        <begin position="85"/>
        <end position="101"/>
    </location>
</feature>
<dbReference type="GO" id="GO:0042276">
    <property type="term" value="P:error-prone translesion synthesis"/>
    <property type="evidence" value="ECO:0007669"/>
    <property type="project" value="TreeGrafter"/>
</dbReference>
<dbReference type="SUPFAM" id="SSF52113">
    <property type="entry name" value="BRCT domain"/>
    <property type="match status" value="1"/>
</dbReference>
<gene>
    <name evidence="3" type="ORF">A4X09_0g29</name>
</gene>